<keyword evidence="11" id="KW-1185">Reference proteome</keyword>
<evidence type="ECO:0000256" key="1">
    <source>
        <dbReference type="ARBA" id="ARBA00007420"/>
    </source>
</evidence>
<evidence type="ECO:0000256" key="4">
    <source>
        <dbReference type="ARBA" id="ARBA00022777"/>
    </source>
</evidence>
<feature type="binding site" evidence="8">
    <location>
        <begin position="7"/>
        <end position="15"/>
    </location>
    <ligand>
        <name>ATP</name>
        <dbReference type="ChEBI" id="CHEBI:30616"/>
    </ligand>
</feature>
<keyword evidence="4 10" id="KW-0418">Kinase</keyword>
<keyword evidence="2" id="KW-0808">Transferase</keyword>
<protein>
    <submittedName>
        <fullName evidence="10">Deoxynucleoside kinase</fullName>
    </submittedName>
</protein>
<dbReference type="InterPro" id="IPR031314">
    <property type="entry name" value="DNK_dom"/>
</dbReference>
<comment type="similarity">
    <text evidence="1">Belongs to the DCK/DGK family.</text>
</comment>
<organism evidence="10 11">
    <name type="scientific">Jiulongibacter sediminis</name>
    <dbReference type="NCBI Taxonomy" id="1605367"/>
    <lineage>
        <taxon>Bacteria</taxon>
        <taxon>Pseudomonadati</taxon>
        <taxon>Bacteroidota</taxon>
        <taxon>Cytophagia</taxon>
        <taxon>Cytophagales</taxon>
        <taxon>Leadbetterellaceae</taxon>
        <taxon>Jiulongibacter</taxon>
    </lineage>
</organism>
<dbReference type="STRING" id="1605367.AFM12_01940"/>
<comment type="caution">
    <text evidence="10">The sequence shown here is derived from an EMBL/GenBank/DDBJ whole genome shotgun (WGS) entry which is preliminary data.</text>
</comment>
<accession>A0A0P7C4Z0</accession>
<evidence type="ECO:0000313" key="10">
    <source>
        <dbReference type="EMBL" id="KPM49401.1"/>
    </source>
</evidence>
<name>A0A0P7C4Z0_9BACT</name>
<feature type="binding site" evidence="7">
    <location>
        <position position="43"/>
    </location>
    <ligand>
        <name>substrate</name>
    </ligand>
</feature>
<feature type="active site" description="Proton acceptor" evidence="6">
    <location>
        <position position="79"/>
    </location>
</feature>
<dbReference type="RefSeq" id="WP_055143592.1">
    <property type="nucleotide sequence ID" value="NZ_JXSZ01000005.1"/>
</dbReference>
<dbReference type="GO" id="GO:0005737">
    <property type="term" value="C:cytoplasm"/>
    <property type="evidence" value="ECO:0007669"/>
    <property type="project" value="TreeGrafter"/>
</dbReference>
<feature type="binding site" evidence="7">
    <location>
        <position position="146"/>
    </location>
    <ligand>
        <name>substrate</name>
    </ligand>
</feature>
<evidence type="ECO:0000256" key="7">
    <source>
        <dbReference type="PIRSR" id="PIRSR000705-2"/>
    </source>
</evidence>
<evidence type="ECO:0000256" key="8">
    <source>
        <dbReference type="PIRSR" id="PIRSR000705-3"/>
    </source>
</evidence>
<dbReference type="Proteomes" id="UP000050454">
    <property type="component" value="Unassembled WGS sequence"/>
</dbReference>
<reference evidence="10 11" key="1">
    <citation type="submission" date="2015-07" db="EMBL/GenBank/DDBJ databases">
        <title>The draft genome sequence of Leadbetterella sp. JN14-9.</title>
        <authorList>
            <person name="Liu Y."/>
            <person name="Du J."/>
            <person name="Shao Z."/>
        </authorList>
    </citation>
    <scope>NUCLEOTIDE SEQUENCE [LARGE SCALE GENOMIC DNA]</scope>
    <source>
        <strain evidence="10 11">JN14-9</strain>
    </source>
</reference>
<evidence type="ECO:0000256" key="3">
    <source>
        <dbReference type="ARBA" id="ARBA00022741"/>
    </source>
</evidence>
<feature type="binding site" evidence="8">
    <location>
        <begin position="181"/>
        <end position="183"/>
    </location>
    <ligand>
        <name>ATP</name>
        <dbReference type="ChEBI" id="CHEBI:30616"/>
    </ligand>
</feature>
<feature type="binding site" evidence="7">
    <location>
        <position position="80"/>
    </location>
    <ligand>
        <name>substrate</name>
    </ligand>
</feature>
<dbReference type="Gene3D" id="3.40.50.300">
    <property type="entry name" value="P-loop containing nucleotide triphosphate hydrolases"/>
    <property type="match status" value="1"/>
</dbReference>
<dbReference type="PANTHER" id="PTHR10513">
    <property type="entry name" value="DEOXYNUCLEOSIDE KINASE"/>
    <property type="match status" value="1"/>
</dbReference>
<gene>
    <name evidence="10" type="ORF">AFM12_01940</name>
</gene>
<dbReference type="GO" id="GO:0005524">
    <property type="term" value="F:ATP binding"/>
    <property type="evidence" value="ECO:0007669"/>
    <property type="project" value="UniProtKB-KW"/>
</dbReference>
<dbReference type="InterPro" id="IPR002624">
    <property type="entry name" value="DCK/DGK"/>
</dbReference>
<dbReference type="CDD" id="cd01673">
    <property type="entry name" value="dNK"/>
    <property type="match status" value="1"/>
</dbReference>
<sequence length="209" mass="24526">MHIAITGNIGAGKTTLAEKLAEHYGWEVYYEAVDGNPYLAPFYSDMQKWSFHLQVFFLNSRFEQVLKIKSKEDQTIIQDRTIYEDAYIFAQNLYESGHLNETDFQTYRSLFETIMQAITPPDLMIYLKADIPKLVSQIKLRGRDYEATIDPNYLHSLNQLYEQFTDKYDHGKLIEIDVNELDFVSNQDHFLHITKQIEKNVNLGKQLKI</sequence>
<dbReference type="EMBL" id="LGTQ01000005">
    <property type="protein sequence ID" value="KPM49401.1"/>
    <property type="molecule type" value="Genomic_DNA"/>
</dbReference>
<dbReference type="InterPro" id="IPR027417">
    <property type="entry name" value="P-loop_NTPase"/>
</dbReference>
<evidence type="ECO:0000256" key="5">
    <source>
        <dbReference type="ARBA" id="ARBA00022840"/>
    </source>
</evidence>
<evidence type="ECO:0000256" key="2">
    <source>
        <dbReference type="ARBA" id="ARBA00022679"/>
    </source>
</evidence>
<dbReference type="InterPro" id="IPR050566">
    <property type="entry name" value="Deoxyribonucleoside_kinase"/>
</dbReference>
<dbReference type="FunFam" id="3.40.50.300:FF:000659">
    <property type="entry name" value="Deoxyguanosine kinase"/>
    <property type="match status" value="1"/>
</dbReference>
<dbReference type="Pfam" id="PF01712">
    <property type="entry name" value="dNK"/>
    <property type="match status" value="1"/>
</dbReference>
<dbReference type="PIRSF" id="PIRSF000705">
    <property type="entry name" value="DNK"/>
    <property type="match status" value="1"/>
</dbReference>
<dbReference type="PATRIC" id="fig|1605367.3.peg.1729"/>
<feature type="domain" description="Deoxynucleoside kinase" evidence="9">
    <location>
        <begin position="3"/>
        <end position="201"/>
    </location>
</feature>
<feature type="binding site" evidence="7">
    <location>
        <position position="85"/>
    </location>
    <ligand>
        <name>substrate</name>
    </ligand>
</feature>
<feature type="binding site" evidence="7">
    <location>
        <position position="31"/>
    </location>
    <ligand>
        <name>substrate</name>
    </ligand>
</feature>
<keyword evidence="3 8" id="KW-0547">Nucleotide-binding</keyword>
<dbReference type="PANTHER" id="PTHR10513:SF35">
    <property type="entry name" value="DEOXYADENOSINE KINASE"/>
    <property type="match status" value="1"/>
</dbReference>
<dbReference type="OrthoDB" id="9776634at2"/>
<feature type="binding site" evidence="7">
    <location>
        <position position="54"/>
    </location>
    <ligand>
        <name>substrate</name>
    </ligand>
</feature>
<evidence type="ECO:0000256" key="6">
    <source>
        <dbReference type="PIRSR" id="PIRSR000705-1"/>
    </source>
</evidence>
<keyword evidence="5 8" id="KW-0067">ATP-binding</keyword>
<proteinExistence type="inferred from homology"/>
<evidence type="ECO:0000259" key="9">
    <source>
        <dbReference type="Pfam" id="PF01712"/>
    </source>
</evidence>
<evidence type="ECO:0000313" key="11">
    <source>
        <dbReference type="Proteomes" id="UP000050454"/>
    </source>
</evidence>
<dbReference type="SUPFAM" id="SSF52540">
    <property type="entry name" value="P-loop containing nucleoside triphosphate hydrolases"/>
    <property type="match status" value="1"/>
</dbReference>
<dbReference type="AlphaFoldDB" id="A0A0P7C4Z0"/>
<dbReference type="GO" id="GO:0019136">
    <property type="term" value="F:deoxynucleoside kinase activity"/>
    <property type="evidence" value="ECO:0007669"/>
    <property type="project" value="InterPro"/>
</dbReference>